<gene>
    <name evidence="2" type="primary">NUP1_1</name>
    <name evidence="2" type="ORF">Zm00014a_036233</name>
</gene>
<feature type="region of interest" description="Disordered" evidence="1">
    <location>
        <begin position="818"/>
        <end position="887"/>
    </location>
</feature>
<protein>
    <submittedName>
        <fullName evidence="2">Nuclear pore complex protein NUP1</fullName>
    </submittedName>
</protein>
<feature type="region of interest" description="Disordered" evidence="1">
    <location>
        <begin position="77"/>
        <end position="105"/>
    </location>
</feature>
<dbReference type="ExpressionAtlas" id="A0A3L6FPT3">
    <property type="expression patterns" value="baseline and differential"/>
</dbReference>
<evidence type="ECO:0000313" key="2">
    <source>
        <dbReference type="EMBL" id="PWZ34778.1"/>
    </source>
</evidence>
<feature type="compositionally biased region" description="Low complexity" evidence="1">
    <location>
        <begin position="31"/>
        <end position="47"/>
    </location>
</feature>
<accession>A0A3L6FPT3</accession>
<sequence>MESQRYNYGSGAGTGGKIRRYPPSRAVAASPYARPATAPTHAPGTATAAVSHEGGWLSRIIAAGTSRFLPSLFSFSTSQPQHAAPAPSPTRDQLPVVEPPSPLPPPLVDDRPECEENGGVAANNLCTENPQSCTKEEEENMLRNSDDHGGTALEELLKQRTFTRQVSGISVLSPVLDIHNFWSEFEYLANLLWSKTIGANSLKLEDGNVRKMIVYDKENASEYSNLPLNFSTTTFSADDQVATPAEIAKAYMGLKSSKGSPLRLRLHDPSSMPITSMEVSMSQKAKPPTIPLAQGSRLHTSKTSDCLESNYTTPNGVICKMSSSPYFKSGVFSKELFGSVSSHYQTSNSVHTFGRQDYYDSSLYKTKTELNNSSRFTSSTLSLVLKRKSTVSNEFVSAGPIRRIHQRYNRTSPLLETQLGYRRYPVGYGSKLEGSEQLARTQKRRCLDKVGDASLGSVEDKTNVNYPGQVPEKSAEMATKILKQLDTLVPSQKENTSETKQKHESAIYFEEDVSRQKKVQAERDLLEPSPSEVPDGIASNKSISQITLNKEKPPAFSSRGNAPNLVLSDEIGRSKMSTPGNGFTFPAPTVNNAYSQGPPTPTLTSPILTVEKQPSVFCSASVTSAQSDPRISKSVLGGPVTQKLESKLNGDNQRVPSKNSGQVASFTSNPVFKVDGPGHASNSVLSAVQSYNTSTGSVSFQSAGSSTISTNLTSNITQSCSTGGSFTFSNTRFGSLSATSNMFAAKSLALSCTASPGASLGFPPVHTASSPAAHRKSEAANSSISFSSMQQFGIAGSSTVQDKSKAVDSSTPFGFPQKFDTVSSASEDMSKADSPEPTFFSGNHNVQSENCSSLFTQSPGNNLSSKSSENLNSGSSHSFADSPVGSATMCSSPSNSNSLFSWAAGSGARTAPPSSPATSSSFAFSSSPAFSAQPVFASKLTTPASLSYGSPNTGPAPSPFSSMPSAVFSFTSATPSIPNPSPTTPIFGDPTVQMNGGNIVIDRNGSPSPATSPFGLPSSSPSTPTFSTPATQFASSTSGSPGVFEIGKYSQASSGGFSMGPSGGNDKSNRRIVRVKRRK</sequence>
<comment type="caution">
    <text evidence="2">The sequence shown here is derived from an EMBL/GenBank/DDBJ whole genome shotgun (WGS) entry which is preliminary data.</text>
</comment>
<dbReference type="EMBL" id="NCVQ01000004">
    <property type="protein sequence ID" value="PWZ34778.1"/>
    <property type="molecule type" value="Genomic_DNA"/>
</dbReference>
<reference evidence="2 3" key="1">
    <citation type="journal article" date="2018" name="Nat. Genet.">
        <title>Extensive intraspecific gene order and gene structural variations between Mo17 and other maize genomes.</title>
        <authorList>
            <person name="Sun S."/>
            <person name="Zhou Y."/>
            <person name="Chen J."/>
            <person name="Shi J."/>
            <person name="Zhao H."/>
            <person name="Zhao H."/>
            <person name="Song W."/>
            <person name="Zhang M."/>
            <person name="Cui Y."/>
            <person name="Dong X."/>
            <person name="Liu H."/>
            <person name="Ma X."/>
            <person name="Jiao Y."/>
            <person name="Wang B."/>
            <person name="Wei X."/>
            <person name="Stein J.C."/>
            <person name="Glaubitz J.C."/>
            <person name="Lu F."/>
            <person name="Yu G."/>
            <person name="Liang C."/>
            <person name="Fengler K."/>
            <person name="Li B."/>
            <person name="Rafalski A."/>
            <person name="Schnable P.S."/>
            <person name="Ware D.H."/>
            <person name="Buckler E.S."/>
            <person name="Lai J."/>
        </authorList>
    </citation>
    <scope>NUCLEOTIDE SEQUENCE [LARGE SCALE GENOMIC DNA]</scope>
    <source>
        <strain evidence="3">cv. Missouri 17</strain>
        <tissue evidence="2">Seedling</tissue>
    </source>
</reference>
<dbReference type="AlphaFoldDB" id="A0A3L6FPT3"/>
<feature type="region of interest" description="Disordered" evidence="1">
    <location>
        <begin position="1"/>
        <end position="47"/>
    </location>
</feature>
<name>A0A3L6FPT3_MAIZE</name>
<feature type="compositionally biased region" description="Polar residues" evidence="1">
    <location>
        <begin position="840"/>
        <end position="859"/>
    </location>
</feature>
<evidence type="ECO:0000256" key="1">
    <source>
        <dbReference type="SAM" id="MobiDB-lite"/>
    </source>
</evidence>
<dbReference type="PANTHER" id="PTHR33416">
    <property type="entry name" value="NUCLEAR PORE COMPLEX PROTEIN NUP1"/>
    <property type="match status" value="1"/>
</dbReference>
<feature type="compositionally biased region" description="Low complexity" evidence="1">
    <location>
        <begin position="1011"/>
        <end position="1031"/>
    </location>
</feature>
<feature type="region of interest" description="Disordered" evidence="1">
    <location>
        <begin position="1002"/>
        <end position="1079"/>
    </location>
</feature>
<feature type="compositionally biased region" description="Basic residues" evidence="1">
    <location>
        <begin position="1070"/>
        <end position="1079"/>
    </location>
</feature>
<organism evidence="2 3">
    <name type="scientific">Zea mays</name>
    <name type="common">Maize</name>
    <dbReference type="NCBI Taxonomy" id="4577"/>
    <lineage>
        <taxon>Eukaryota</taxon>
        <taxon>Viridiplantae</taxon>
        <taxon>Streptophyta</taxon>
        <taxon>Embryophyta</taxon>
        <taxon>Tracheophyta</taxon>
        <taxon>Spermatophyta</taxon>
        <taxon>Magnoliopsida</taxon>
        <taxon>Liliopsida</taxon>
        <taxon>Poales</taxon>
        <taxon>Poaceae</taxon>
        <taxon>PACMAD clade</taxon>
        <taxon>Panicoideae</taxon>
        <taxon>Andropogonodae</taxon>
        <taxon>Andropogoneae</taxon>
        <taxon>Tripsacinae</taxon>
        <taxon>Zea</taxon>
    </lineage>
</organism>
<dbReference type="PANTHER" id="PTHR33416:SF16">
    <property type="entry name" value="NUCLEAR PORE COMPLEX PROTEIN NUP1"/>
    <property type="match status" value="1"/>
</dbReference>
<dbReference type="Proteomes" id="UP000251960">
    <property type="component" value="Chromosome 3"/>
</dbReference>
<proteinExistence type="predicted"/>
<evidence type="ECO:0000313" key="3">
    <source>
        <dbReference type="Proteomes" id="UP000251960"/>
    </source>
</evidence>
<feature type="compositionally biased region" description="Low complexity" evidence="1">
    <location>
        <begin position="860"/>
        <end position="878"/>
    </location>
</feature>
<feature type="region of interest" description="Disordered" evidence="1">
    <location>
        <begin position="904"/>
        <end position="923"/>
    </location>
</feature>